<accession>A0AB39BMG8</accession>
<keyword evidence="6" id="KW-0614">Plasmid</keyword>
<keyword evidence="4" id="KW-0560">Oxidoreductase</keyword>
<dbReference type="AlphaFoldDB" id="A0AB39BMG8"/>
<dbReference type="PANTHER" id="PTHR48105">
    <property type="entry name" value="THIOREDOXIN REDUCTASE 1-RELATED-RELATED"/>
    <property type="match status" value="1"/>
</dbReference>
<evidence type="ECO:0000256" key="2">
    <source>
        <dbReference type="ARBA" id="ARBA00011738"/>
    </source>
</evidence>
<dbReference type="EMBL" id="CP162550">
    <property type="protein sequence ID" value="XDI35032.1"/>
    <property type="molecule type" value="Genomic_DNA"/>
</dbReference>
<dbReference type="Gene3D" id="3.50.50.60">
    <property type="entry name" value="FAD/NAD(P)-binding domain"/>
    <property type="match status" value="1"/>
</dbReference>
<sequence>MKYDIAIVGGGPAGMSAALFLKGAGLNVILINSEKSQLKSAWLDNYLGLEEISGPELLEKIKNQLKSREISLLNDEVTDIKRNNKDFSVEMVNNPPIVASRILLASGQKSGLKIAEKLGLSLIENNEPYVKLKVEVDTEYQTSHQDVYACGTLVGVSSQAIIAAGNGAQVALNIISKLSGKRVHHHKTLA</sequence>
<protein>
    <submittedName>
        <fullName evidence="6">NAD(P)/FAD-dependent oxidoreductase</fullName>
    </submittedName>
</protein>
<feature type="domain" description="FAD/NAD(P)-binding" evidence="5">
    <location>
        <begin position="3"/>
        <end position="110"/>
    </location>
</feature>
<dbReference type="InterPro" id="IPR036188">
    <property type="entry name" value="FAD/NAD-bd_sf"/>
</dbReference>
<evidence type="ECO:0000256" key="1">
    <source>
        <dbReference type="ARBA" id="ARBA00001974"/>
    </source>
</evidence>
<comment type="subunit">
    <text evidence="2">Homodimer.</text>
</comment>
<comment type="cofactor">
    <cofactor evidence="1">
        <name>FAD</name>
        <dbReference type="ChEBI" id="CHEBI:57692"/>
    </cofactor>
</comment>
<geneLocation type="plasmid" evidence="6">
    <name>unnamed</name>
</geneLocation>
<dbReference type="InterPro" id="IPR023753">
    <property type="entry name" value="FAD/NAD-binding_dom"/>
</dbReference>
<evidence type="ECO:0000259" key="5">
    <source>
        <dbReference type="Pfam" id="PF07992"/>
    </source>
</evidence>
<dbReference type="RefSeq" id="WP_368502649.1">
    <property type="nucleotide sequence ID" value="NZ_CP162550.1"/>
</dbReference>
<evidence type="ECO:0000256" key="4">
    <source>
        <dbReference type="ARBA" id="ARBA00023002"/>
    </source>
</evidence>
<reference evidence="6" key="1">
    <citation type="submission" date="2024-07" db="EMBL/GenBank/DDBJ databases">
        <title>Identification and characteristics of an arsenic-resistant bacterial isolate, which belongs to a novel species.</title>
        <authorList>
            <person name="Juszczyk A."/>
            <person name="Kowalczyk A."/>
            <person name="Was K."/>
            <person name="Kosowicz W."/>
            <person name="Budzyn A."/>
            <person name="Latowski D."/>
        </authorList>
    </citation>
    <scope>NUCLEOTIDE SEQUENCE</scope>
    <source>
        <strain evidence="6">As8PL</strain>
        <plasmid evidence="6">unnamed</plasmid>
    </source>
</reference>
<dbReference type="SUPFAM" id="SSF51905">
    <property type="entry name" value="FAD/NAD(P)-binding domain"/>
    <property type="match status" value="1"/>
</dbReference>
<dbReference type="InterPro" id="IPR050097">
    <property type="entry name" value="Ferredoxin-NADP_redctase_2"/>
</dbReference>
<organism evidence="6">
    <name type="scientific">Alkalihalophilus sp. As8PL</name>
    <dbReference type="NCBI Taxonomy" id="3237103"/>
    <lineage>
        <taxon>Bacteria</taxon>
        <taxon>Bacillati</taxon>
        <taxon>Bacillota</taxon>
        <taxon>Bacilli</taxon>
        <taxon>Bacillales</taxon>
        <taxon>Bacillaceae</taxon>
        <taxon>Alkalihalophilus</taxon>
    </lineage>
</organism>
<dbReference type="PRINTS" id="PR00469">
    <property type="entry name" value="PNDRDTASEII"/>
</dbReference>
<gene>
    <name evidence="6" type="ORF">AB3N04_00720</name>
</gene>
<dbReference type="GO" id="GO:0016491">
    <property type="term" value="F:oxidoreductase activity"/>
    <property type="evidence" value="ECO:0007669"/>
    <property type="project" value="UniProtKB-KW"/>
</dbReference>
<dbReference type="PRINTS" id="PR00368">
    <property type="entry name" value="FADPNR"/>
</dbReference>
<dbReference type="Pfam" id="PF07992">
    <property type="entry name" value="Pyr_redox_2"/>
    <property type="match status" value="1"/>
</dbReference>
<evidence type="ECO:0000313" key="6">
    <source>
        <dbReference type="EMBL" id="XDI35032.1"/>
    </source>
</evidence>
<name>A0AB39BMG8_9BACI</name>
<proteinExistence type="predicted"/>
<evidence type="ECO:0000256" key="3">
    <source>
        <dbReference type="ARBA" id="ARBA00022630"/>
    </source>
</evidence>
<keyword evidence="3" id="KW-0285">Flavoprotein</keyword>